<dbReference type="PANTHER" id="PTHR46521">
    <property type="entry name" value="SUCROSE-PHOSPHATASE 2-RELATED"/>
    <property type="match status" value="1"/>
</dbReference>
<dbReference type="SUPFAM" id="SSF56784">
    <property type="entry name" value="HAD-like"/>
    <property type="match status" value="1"/>
</dbReference>
<feature type="domain" description="AMP-activated protein kinase glycogen-binding" evidence="4">
    <location>
        <begin position="99"/>
        <end position="168"/>
    </location>
</feature>
<organism evidence="5 6">
    <name type="scientific">Tetradesmus obliquus</name>
    <name type="common">Green alga</name>
    <name type="synonym">Acutodesmus obliquus</name>
    <dbReference type="NCBI Taxonomy" id="3088"/>
    <lineage>
        <taxon>Eukaryota</taxon>
        <taxon>Viridiplantae</taxon>
        <taxon>Chlorophyta</taxon>
        <taxon>core chlorophytes</taxon>
        <taxon>Chlorophyceae</taxon>
        <taxon>CS clade</taxon>
        <taxon>Sphaeropleales</taxon>
        <taxon>Scenedesmaceae</taxon>
        <taxon>Tetradesmus</taxon>
    </lineage>
</organism>
<dbReference type="PANTHER" id="PTHR46521:SF4">
    <property type="entry name" value="SUCROSE-PHOSPHATASE 2-RELATED"/>
    <property type="match status" value="1"/>
</dbReference>
<dbReference type="InterPro" id="IPR032640">
    <property type="entry name" value="AMPK1_CBM"/>
</dbReference>
<evidence type="ECO:0000256" key="2">
    <source>
        <dbReference type="SAM" id="MobiDB-lite"/>
    </source>
</evidence>
<feature type="compositionally biased region" description="Low complexity" evidence="2">
    <location>
        <begin position="1"/>
        <end position="17"/>
    </location>
</feature>
<protein>
    <recommendedName>
        <fullName evidence="7">Sucrose phosphatase-like domain-containing protein</fullName>
    </recommendedName>
</protein>
<dbReference type="SUPFAM" id="SSF81296">
    <property type="entry name" value="E set domains"/>
    <property type="match status" value="1"/>
</dbReference>
<name>A0A383WI68_TETOB</name>
<keyword evidence="1" id="KW-0378">Hydrolase</keyword>
<sequence length="722" mass="78563">MQGLGALQQAAHHAPAPWKQRHGRRRCVRVRDASLWTAGLRLLSSQQQQQATATAQQQQQQQQLVQSAVQQEPQQQKLLLHGAGKKKYIPFKPDFFSSEPVQLAGSWDDWSLNITLPIDPGTGEAGIVLELDASQHGELTYKYNVAGKWHLAHSDAAAADMQGCVNNSTAGRKLVRFSFPAAFAGPRPSEQSVHLIGSFTGWQVVIPMALGADGAYHCDVSLPPGHHSFRFLLNAQQQEPGVFQPMAGMLAQASPAQYAVLQHLPLETLPSGATANSLRVPAPPTFRLLYHTSFSEAYVTYRFSGQQGAPRRLRMHHQPDCSGLMLAHLPAPGPDCSLEFSISGATLDSSSTLSTLSTMEEEGWPNSSSNVYNKKNNNGIAVERDPPGSGLYTAARPGVWRLKGGSLRPDDASQLPPLMLCTDLDGTLIEDGEEGDWVRQNDELTYLCAQHFAQYLAPAGGLIVFNTGRSIGMVEGLLQRKSGIMPWPSAIITAVGTKIFMWDVAGRRWAPDPGYAHLLDDGWNLQEVQNLAQALMRRFNGNASCVDDGSEHPHRVSLSIRSDVLHDFLKQWGEGLNRAGVQHQFVSSIGGEWRYVDCIAKNAGKGRAMAYLASKFGVSLEDVVAAGDSGNDLLMLGRLPEGCHPAIIMSNSHPEVWDWLARLTPEERGWIYTPKAERAAGIVEGLKAVLADKLAAAAERQRKAAAQRALAPGKLPVRALRG</sequence>
<dbReference type="Gene3D" id="2.60.40.10">
    <property type="entry name" value="Immunoglobulins"/>
    <property type="match status" value="2"/>
</dbReference>
<dbReference type="STRING" id="3088.A0A383WI68"/>
<dbReference type="AlphaFoldDB" id="A0A383WI68"/>
<feature type="region of interest" description="Disordered" evidence="2">
    <location>
        <begin position="1"/>
        <end position="25"/>
    </location>
</feature>
<feature type="domain" description="Sucrose phosphatase-like" evidence="3">
    <location>
        <begin position="417"/>
        <end position="687"/>
    </location>
</feature>
<dbReference type="InterPro" id="IPR014756">
    <property type="entry name" value="Ig_E-set"/>
</dbReference>
<dbReference type="Gene3D" id="3.40.50.1000">
    <property type="entry name" value="HAD superfamily/HAD-like"/>
    <property type="match status" value="1"/>
</dbReference>
<accession>A0A383WI68</accession>
<dbReference type="Pfam" id="PF16561">
    <property type="entry name" value="AMPK1_CBM"/>
    <property type="match status" value="2"/>
</dbReference>
<dbReference type="InterPro" id="IPR006380">
    <property type="entry name" value="SPP-like_dom"/>
</dbReference>
<dbReference type="InterPro" id="IPR051518">
    <property type="entry name" value="Sucrose_Phosphatase"/>
</dbReference>
<evidence type="ECO:0000259" key="4">
    <source>
        <dbReference type="Pfam" id="PF16561"/>
    </source>
</evidence>
<dbReference type="InterPro" id="IPR023214">
    <property type="entry name" value="HAD_sf"/>
</dbReference>
<dbReference type="SFLD" id="SFLDS00003">
    <property type="entry name" value="Haloacid_Dehalogenase"/>
    <property type="match status" value="1"/>
</dbReference>
<dbReference type="EMBL" id="FNXT01001276">
    <property type="protein sequence ID" value="SZX77177.1"/>
    <property type="molecule type" value="Genomic_DNA"/>
</dbReference>
<evidence type="ECO:0000313" key="6">
    <source>
        <dbReference type="Proteomes" id="UP000256970"/>
    </source>
</evidence>
<proteinExistence type="predicted"/>
<dbReference type="SFLD" id="SFLDG01140">
    <property type="entry name" value="C2.B:_Phosphomannomutase_and_P"/>
    <property type="match status" value="1"/>
</dbReference>
<dbReference type="Gene3D" id="3.90.1070.10">
    <property type="match status" value="1"/>
</dbReference>
<evidence type="ECO:0008006" key="7">
    <source>
        <dbReference type="Google" id="ProtNLM"/>
    </source>
</evidence>
<keyword evidence="6" id="KW-1185">Reference proteome</keyword>
<dbReference type="Proteomes" id="UP000256970">
    <property type="component" value="Unassembled WGS sequence"/>
</dbReference>
<dbReference type="SFLD" id="SFLDG01141">
    <property type="entry name" value="C2.B.1:_Sucrose_Phosphatase_Li"/>
    <property type="match status" value="1"/>
</dbReference>
<dbReference type="GO" id="GO:0016787">
    <property type="term" value="F:hydrolase activity"/>
    <property type="evidence" value="ECO:0007669"/>
    <property type="project" value="UniProtKB-KW"/>
</dbReference>
<evidence type="ECO:0000313" key="5">
    <source>
        <dbReference type="EMBL" id="SZX77177.1"/>
    </source>
</evidence>
<dbReference type="Pfam" id="PF05116">
    <property type="entry name" value="S6PP"/>
    <property type="match status" value="1"/>
</dbReference>
<dbReference type="InterPro" id="IPR013783">
    <property type="entry name" value="Ig-like_fold"/>
</dbReference>
<gene>
    <name evidence="5" type="ORF">BQ4739_LOCUS17519</name>
</gene>
<feature type="domain" description="AMP-activated protein kinase glycogen-binding" evidence="4">
    <location>
        <begin position="191"/>
        <end position="236"/>
    </location>
</feature>
<reference evidence="5 6" key="1">
    <citation type="submission" date="2016-10" db="EMBL/GenBank/DDBJ databases">
        <authorList>
            <person name="Cai Z."/>
        </authorList>
    </citation>
    <scope>NUCLEOTIDE SEQUENCE [LARGE SCALE GENOMIC DNA]</scope>
</reference>
<dbReference type="InterPro" id="IPR036412">
    <property type="entry name" value="HAD-like_sf"/>
</dbReference>
<evidence type="ECO:0000259" key="3">
    <source>
        <dbReference type="Pfam" id="PF05116"/>
    </source>
</evidence>
<evidence type="ECO:0000256" key="1">
    <source>
        <dbReference type="ARBA" id="ARBA00022801"/>
    </source>
</evidence>